<dbReference type="Proteomes" id="UP000298493">
    <property type="component" value="Unassembled WGS sequence"/>
</dbReference>
<evidence type="ECO:0000313" key="2">
    <source>
        <dbReference type="Proteomes" id="UP000298493"/>
    </source>
</evidence>
<protein>
    <submittedName>
        <fullName evidence="1">Uncharacterized protein</fullName>
    </submittedName>
</protein>
<keyword evidence="2" id="KW-1185">Reference proteome</keyword>
<accession>A0A4Z1P6X9</accession>
<reference evidence="1 2" key="1">
    <citation type="submission" date="2019-04" db="EMBL/GenBank/DDBJ databases">
        <title>High contiguity whole genome sequence and gene annotation resource for two Venturia nashicola isolates.</title>
        <authorList>
            <person name="Prokchorchik M."/>
            <person name="Won K."/>
            <person name="Lee Y."/>
            <person name="Choi E.D."/>
            <person name="Segonzac C."/>
            <person name="Sohn K.H."/>
        </authorList>
    </citation>
    <scope>NUCLEOTIDE SEQUENCE [LARGE SCALE GENOMIC DNA]</scope>
    <source>
        <strain evidence="1 2">PRI2</strain>
    </source>
</reference>
<comment type="caution">
    <text evidence="1">The sequence shown here is derived from an EMBL/GenBank/DDBJ whole genome shotgun (WGS) entry which is preliminary data.</text>
</comment>
<name>A0A4Z1P6X9_9PEZI</name>
<sequence length="122" mass="13611">MALPPRLHDIHLVIPLNRVVDRMNSSSPGISTLSLAPISWPLGSTARIVSIMPLKGNRLLTPFEFFIIQYEMELLSQEKRSQKTPQYLLSFICCHSVIAPELKALRSAVLLEQGLGLRMAST</sequence>
<organism evidence="1 2">
    <name type="scientific">Venturia nashicola</name>
    <dbReference type="NCBI Taxonomy" id="86259"/>
    <lineage>
        <taxon>Eukaryota</taxon>
        <taxon>Fungi</taxon>
        <taxon>Dikarya</taxon>
        <taxon>Ascomycota</taxon>
        <taxon>Pezizomycotina</taxon>
        <taxon>Dothideomycetes</taxon>
        <taxon>Pleosporomycetidae</taxon>
        <taxon>Venturiales</taxon>
        <taxon>Venturiaceae</taxon>
        <taxon>Venturia</taxon>
    </lineage>
</organism>
<dbReference type="EMBL" id="SNSC02000005">
    <property type="protein sequence ID" value="TID24045.1"/>
    <property type="molecule type" value="Genomic_DNA"/>
</dbReference>
<gene>
    <name evidence="1" type="ORF">E6O75_ATG02410</name>
</gene>
<evidence type="ECO:0000313" key="1">
    <source>
        <dbReference type="EMBL" id="TID24045.1"/>
    </source>
</evidence>
<dbReference type="AlphaFoldDB" id="A0A4Z1P6X9"/>
<proteinExistence type="predicted"/>